<dbReference type="Proteomes" id="UP001140453">
    <property type="component" value="Unassembled WGS sequence"/>
</dbReference>
<organism evidence="2 3">
    <name type="scientific">Gnomoniopsis smithogilvyi</name>
    <dbReference type="NCBI Taxonomy" id="1191159"/>
    <lineage>
        <taxon>Eukaryota</taxon>
        <taxon>Fungi</taxon>
        <taxon>Dikarya</taxon>
        <taxon>Ascomycota</taxon>
        <taxon>Pezizomycotina</taxon>
        <taxon>Sordariomycetes</taxon>
        <taxon>Sordariomycetidae</taxon>
        <taxon>Diaporthales</taxon>
        <taxon>Gnomoniaceae</taxon>
        <taxon>Gnomoniopsis</taxon>
    </lineage>
</organism>
<protein>
    <submittedName>
        <fullName evidence="2">Uncharacterized protein</fullName>
    </submittedName>
</protein>
<feature type="region of interest" description="Disordered" evidence="1">
    <location>
        <begin position="1"/>
        <end position="34"/>
    </location>
</feature>
<dbReference type="AlphaFoldDB" id="A0A9W9CXR8"/>
<proteinExistence type="predicted"/>
<accession>A0A9W9CXR8</accession>
<evidence type="ECO:0000313" key="2">
    <source>
        <dbReference type="EMBL" id="KAJ4391505.1"/>
    </source>
</evidence>
<name>A0A9W9CXR8_9PEZI</name>
<keyword evidence="3" id="KW-1185">Reference proteome</keyword>
<dbReference type="OrthoDB" id="5278621at2759"/>
<reference evidence="2" key="1">
    <citation type="submission" date="2022-10" db="EMBL/GenBank/DDBJ databases">
        <title>Tapping the CABI collections for fungal endophytes: first genome assemblies for Collariella, Neodidymelliopsis, Ascochyta clinopodiicola, Didymella pomorum, Didymosphaeria variabile, Neocosmospora piperis and Neocucurbitaria cava.</title>
        <authorList>
            <person name="Hill R."/>
        </authorList>
    </citation>
    <scope>NUCLEOTIDE SEQUENCE</scope>
    <source>
        <strain evidence="2">IMI 355082</strain>
    </source>
</reference>
<sequence length="94" mass="9147">MSEKYNVRPGGSGGMSGATQTPANSGVGEHKPKALDADGAIGKQFTAEGAIGGVAQKIGGPLDKDGAIGKQFTTGGSVGGTVQENLGGTKKSSN</sequence>
<evidence type="ECO:0000313" key="3">
    <source>
        <dbReference type="Proteomes" id="UP001140453"/>
    </source>
</evidence>
<gene>
    <name evidence="2" type="ORF">N0V93_005123</name>
</gene>
<comment type="caution">
    <text evidence="2">The sequence shown here is derived from an EMBL/GenBank/DDBJ whole genome shotgun (WGS) entry which is preliminary data.</text>
</comment>
<dbReference type="EMBL" id="JAPEVB010000003">
    <property type="protein sequence ID" value="KAJ4391505.1"/>
    <property type="molecule type" value="Genomic_DNA"/>
</dbReference>
<evidence type="ECO:0000256" key="1">
    <source>
        <dbReference type="SAM" id="MobiDB-lite"/>
    </source>
</evidence>